<dbReference type="InterPro" id="IPR035965">
    <property type="entry name" value="PAS-like_dom_sf"/>
</dbReference>
<feature type="domain" description="PAS" evidence="13">
    <location>
        <begin position="834"/>
        <end position="883"/>
    </location>
</feature>
<dbReference type="SUPFAM" id="SSF55781">
    <property type="entry name" value="GAF domain-like"/>
    <property type="match status" value="1"/>
</dbReference>
<dbReference type="InterPro" id="IPR000014">
    <property type="entry name" value="PAS"/>
</dbReference>
<dbReference type="SUPFAM" id="SSF47384">
    <property type="entry name" value="Homodimeric domain of signal transducing histidine kinase"/>
    <property type="match status" value="1"/>
</dbReference>
<keyword evidence="5" id="KW-0547">Nucleotide-binding</keyword>
<dbReference type="InterPro" id="IPR004358">
    <property type="entry name" value="Sig_transdc_His_kin-like_C"/>
</dbReference>
<dbReference type="EMBL" id="FQZU01000014">
    <property type="protein sequence ID" value="SHJ91722.1"/>
    <property type="molecule type" value="Genomic_DNA"/>
</dbReference>
<dbReference type="SMART" id="SM00091">
    <property type="entry name" value="PAS"/>
    <property type="match status" value="5"/>
</dbReference>
<evidence type="ECO:0000256" key="4">
    <source>
        <dbReference type="ARBA" id="ARBA00022679"/>
    </source>
</evidence>
<feature type="modified residue" description="4-aspartylphosphate" evidence="9">
    <location>
        <position position="1400"/>
    </location>
</feature>
<dbReference type="SUPFAM" id="SSF52172">
    <property type="entry name" value="CheY-like"/>
    <property type="match status" value="1"/>
</dbReference>
<evidence type="ECO:0000256" key="2">
    <source>
        <dbReference type="ARBA" id="ARBA00012438"/>
    </source>
</evidence>
<dbReference type="SMART" id="SM00448">
    <property type="entry name" value="REC"/>
    <property type="match status" value="1"/>
</dbReference>
<dbReference type="SMART" id="SM00388">
    <property type="entry name" value="HisKA"/>
    <property type="match status" value="1"/>
</dbReference>
<feature type="domain" description="PAC" evidence="14">
    <location>
        <begin position="361"/>
        <end position="413"/>
    </location>
</feature>
<feature type="transmembrane region" description="Helical" evidence="10">
    <location>
        <begin position="26"/>
        <end position="53"/>
    </location>
</feature>
<feature type="domain" description="PAS" evidence="13">
    <location>
        <begin position="963"/>
        <end position="1007"/>
    </location>
</feature>
<dbReference type="STRING" id="1121393.SAMN02745216_02543"/>
<evidence type="ECO:0000259" key="11">
    <source>
        <dbReference type="PROSITE" id="PS50109"/>
    </source>
</evidence>
<dbReference type="Gene3D" id="3.30.450.20">
    <property type="entry name" value="PAS domain"/>
    <property type="match status" value="5"/>
</dbReference>
<keyword evidence="10" id="KW-0812">Transmembrane</keyword>
<dbReference type="Pfam" id="PF00989">
    <property type="entry name" value="PAS"/>
    <property type="match status" value="1"/>
</dbReference>
<organism evidence="15 16">
    <name type="scientific">Desulfatibacillum alkenivorans DSM 16219</name>
    <dbReference type="NCBI Taxonomy" id="1121393"/>
    <lineage>
        <taxon>Bacteria</taxon>
        <taxon>Pseudomonadati</taxon>
        <taxon>Thermodesulfobacteriota</taxon>
        <taxon>Desulfobacteria</taxon>
        <taxon>Desulfobacterales</taxon>
        <taxon>Desulfatibacillaceae</taxon>
        <taxon>Desulfatibacillum</taxon>
    </lineage>
</organism>
<dbReference type="SUPFAM" id="SSF55874">
    <property type="entry name" value="ATPase domain of HSP90 chaperone/DNA topoisomerase II/histidine kinase"/>
    <property type="match status" value="1"/>
</dbReference>
<dbReference type="InterPro" id="IPR011006">
    <property type="entry name" value="CheY-like_superfamily"/>
</dbReference>
<dbReference type="Gene3D" id="1.10.287.130">
    <property type="match status" value="1"/>
</dbReference>
<evidence type="ECO:0000256" key="9">
    <source>
        <dbReference type="PROSITE-ProRule" id="PRU00169"/>
    </source>
</evidence>
<keyword evidence="7" id="KW-0067">ATP-binding</keyword>
<evidence type="ECO:0000256" key="8">
    <source>
        <dbReference type="ARBA" id="ARBA00023012"/>
    </source>
</evidence>
<evidence type="ECO:0000256" key="1">
    <source>
        <dbReference type="ARBA" id="ARBA00000085"/>
    </source>
</evidence>
<feature type="domain" description="Histidine kinase" evidence="11">
    <location>
        <begin position="1106"/>
        <end position="1329"/>
    </location>
</feature>
<dbReference type="Gene3D" id="3.40.50.2300">
    <property type="match status" value="1"/>
</dbReference>
<keyword evidence="16" id="KW-1185">Reference proteome</keyword>
<keyword evidence="3 9" id="KW-0597">Phosphoprotein</keyword>
<name>A0A1M6N7R7_9BACT</name>
<dbReference type="CDD" id="cd00082">
    <property type="entry name" value="HisKA"/>
    <property type="match status" value="1"/>
</dbReference>
<dbReference type="InterPro" id="IPR000700">
    <property type="entry name" value="PAS-assoc_C"/>
</dbReference>
<dbReference type="SMART" id="SM00387">
    <property type="entry name" value="HATPase_c"/>
    <property type="match status" value="1"/>
</dbReference>
<dbReference type="GO" id="GO:0000155">
    <property type="term" value="F:phosphorelay sensor kinase activity"/>
    <property type="evidence" value="ECO:0007669"/>
    <property type="project" value="InterPro"/>
</dbReference>
<evidence type="ECO:0000256" key="6">
    <source>
        <dbReference type="ARBA" id="ARBA00022777"/>
    </source>
</evidence>
<dbReference type="CDD" id="cd00130">
    <property type="entry name" value="PAS"/>
    <property type="match status" value="4"/>
</dbReference>
<dbReference type="GO" id="GO:0006355">
    <property type="term" value="P:regulation of DNA-templated transcription"/>
    <property type="evidence" value="ECO:0007669"/>
    <property type="project" value="InterPro"/>
</dbReference>
<proteinExistence type="predicted"/>
<dbReference type="Pfam" id="PF13188">
    <property type="entry name" value="PAS_8"/>
    <property type="match status" value="1"/>
</dbReference>
<feature type="domain" description="PAS" evidence="13">
    <location>
        <begin position="285"/>
        <end position="327"/>
    </location>
</feature>
<dbReference type="Gene3D" id="3.30.565.10">
    <property type="entry name" value="Histidine kinase-like ATPase, C-terminal domain"/>
    <property type="match status" value="1"/>
</dbReference>
<dbReference type="InterPro" id="IPR013767">
    <property type="entry name" value="PAS_fold"/>
</dbReference>
<accession>A0A1M6N7R7</accession>
<dbReference type="GO" id="GO:0005524">
    <property type="term" value="F:ATP binding"/>
    <property type="evidence" value="ECO:0007669"/>
    <property type="project" value="UniProtKB-KW"/>
</dbReference>
<comment type="catalytic activity">
    <reaction evidence="1">
        <text>ATP + protein L-histidine = ADP + protein N-phospho-L-histidine.</text>
        <dbReference type="EC" id="2.7.13.3"/>
    </reaction>
</comment>
<evidence type="ECO:0000256" key="10">
    <source>
        <dbReference type="SAM" id="Phobius"/>
    </source>
</evidence>
<dbReference type="Pfam" id="PF00512">
    <property type="entry name" value="HisKA"/>
    <property type="match status" value="1"/>
</dbReference>
<dbReference type="InterPro" id="IPR003018">
    <property type="entry name" value="GAF"/>
</dbReference>
<dbReference type="InterPro" id="IPR003594">
    <property type="entry name" value="HATPase_dom"/>
</dbReference>
<keyword evidence="8" id="KW-0902">Two-component regulatory system</keyword>
<evidence type="ECO:0000313" key="15">
    <source>
        <dbReference type="EMBL" id="SHJ91722.1"/>
    </source>
</evidence>
<feature type="domain" description="PAC" evidence="14">
    <location>
        <begin position="908"/>
        <end position="962"/>
    </location>
</feature>
<evidence type="ECO:0000259" key="12">
    <source>
        <dbReference type="PROSITE" id="PS50110"/>
    </source>
</evidence>
<dbReference type="NCBIfam" id="TIGR00229">
    <property type="entry name" value="sensory_box"/>
    <property type="match status" value="4"/>
</dbReference>
<dbReference type="Pfam" id="PF02518">
    <property type="entry name" value="HATPase_c"/>
    <property type="match status" value="1"/>
</dbReference>
<keyword evidence="6" id="KW-0418">Kinase</keyword>
<feature type="domain" description="Response regulatory" evidence="12">
    <location>
        <begin position="1349"/>
        <end position="1465"/>
    </location>
</feature>
<dbReference type="InterPro" id="IPR001610">
    <property type="entry name" value="PAC"/>
</dbReference>
<dbReference type="Gene3D" id="3.30.450.40">
    <property type="match status" value="1"/>
</dbReference>
<sequence>MLYAVPALLVIRPLSNRMQKRWGPDWPLWLGWSALILACYQAFTTPVVWGVIALTEHQPVWPHVLNGWKTQPFFVESILVALFSATAMVALVALKQFRVQQQRLAHVNSVLLGIRNVNQLIVTEDDPQNLVALACVNLTDTMGYLNAWIALFGGEAGRSLGLPAEKPVSATAEAGFEGGFETMKNQMESGDLPPCVKHALERDEVIVTGNPAEHCPDCPLSSGYDKLTGFARRLHFSGVTYGILSAAVPVEYAGDNEERELFDEVAGDLAYALHKIASARRLEESRRRYLEIFERSRDGFVMVAPEGRIIDANLAFCEMLGYSLYELRSLPDFYQITPERWHEWESKEIWENRLMRQGYSGVYEKEYIRKDGVVFPVELRSYAVRNGEGEIDYLWGAARDITELKKARDALQTQLQLERGISAASTCLLTAGDGDRNITESLNCLCEAADVSRVYMFQNFHDDADGLCMRQTHEACGTEIVPQIDNPELQHVIYTDGFERWREELSAGRYISGHVADFPEGEREILESQEIVSLLVIPLFVSGAWHGFIGFDETRSRREWLEEEMLLLRTAAEFLGGYLTRLKTEKALKENEEQFRSLVEHAQAGIWTLDAAAVTTYVNPRMAEILGYAVDDMIGSTLFDFMDEHWRGVALENMQRRRSGISELHDFEFVRKDGEKVYATLSASPIKDERGAFAGAMAVVIDITEKIRHAEALHISEERFKTLFESLSSGCCLDEIIYENGKAVDYRILDVNPSYEKIMGISRVKARNALGSQLYGTGEAPFLSTLSKVVETGEPVRFETFFEPIQRNLEFTVTRPAKGMFSTVFSDITDRKLSEAELLRLLSAVEQTGEMVVITDTDGTIEYVNPAFERVTGYAENEAIGQNPRILKSGQQDAAFYGRLWQTILSGSTWKGQLTNKTKEGLFYIEAATISPVFDNANQIVNFVAVKRDITEEIRAEKELKESEKKFRTLVDQAADMLLVHDMEGRIIDVNQASINGYGYSREELLSMHVAELDPDYAAREDSGRFWGRFGMKEPLRFEARQKRKDETIFPVEVTLTKLMINQQLVVMGLCRDISDRKNAENEREKFQARLQQAQKMEAIGALAGGIAHDFNNLLCPIVGMSEMLLEDIPRDSLEYDNLQEILTAGKRGSELVKQILAFSRQSEGKKIPVRIQQVLKEVIKMVRATIPASISISQHIDWDCGLVMADPTQLHQIAMNLITNAYHAVDPANGHISIHLKEVLLEPETLSERNIEHGSYALLTVSDNGCGIAPDNMDKIFDPYFTTKEQGKGTGIGLSTVYGIIKEHGGDIQVYSELEQGSSFNIYLPLRGGVQESPSVSVEETIPSGNERILLVDDEQAVARIEKQMLERLGYRVTFRVSSLDALEAFKAAPDSYDLVITDMAMPNMTGNRLAEELIAIRPDIPVIICTGFSEQLDADRAKELGIRGFLMKPIVRTEMAKLIREVLDVGPV</sequence>
<dbReference type="PROSITE" id="PS50110">
    <property type="entry name" value="RESPONSE_REGULATORY"/>
    <property type="match status" value="1"/>
</dbReference>
<evidence type="ECO:0000256" key="7">
    <source>
        <dbReference type="ARBA" id="ARBA00022840"/>
    </source>
</evidence>
<feature type="domain" description="PAC" evidence="14">
    <location>
        <begin position="663"/>
        <end position="715"/>
    </location>
</feature>
<feature type="transmembrane region" description="Helical" evidence="10">
    <location>
        <begin position="73"/>
        <end position="94"/>
    </location>
</feature>
<gene>
    <name evidence="15" type="ORF">SAMN02745216_02543</name>
</gene>
<reference evidence="16" key="1">
    <citation type="submission" date="2016-11" db="EMBL/GenBank/DDBJ databases">
        <authorList>
            <person name="Varghese N."/>
            <person name="Submissions S."/>
        </authorList>
    </citation>
    <scope>NUCLEOTIDE SEQUENCE [LARGE SCALE GENOMIC DNA]</scope>
    <source>
        <strain evidence="16">DSM 16219</strain>
    </source>
</reference>
<dbReference type="InterPro" id="IPR001789">
    <property type="entry name" value="Sig_transdc_resp-reg_receiver"/>
</dbReference>
<dbReference type="PRINTS" id="PR00344">
    <property type="entry name" value="BCTRLSENSOR"/>
</dbReference>
<dbReference type="PROSITE" id="PS50113">
    <property type="entry name" value="PAC"/>
    <property type="match status" value="4"/>
</dbReference>
<dbReference type="PANTHER" id="PTHR43065:SF42">
    <property type="entry name" value="TWO-COMPONENT SENSOR PPRA"/>
    <property type="match status" value="1"/>
</dbReference>
<protein>
    <recommendedName>
        <fullName evidence="2">histidine kinase</fullName>
        <ecNumber evidence="2">2.7.13.3</ecNumber>
    </recommendedName>
</protein>
<feature type="domain" description="PAC" evidence="14">
    <location>
        <begin position="1036"/>
        <end position="1086"/>
    </location>
</feature>
<evidence type="ECO:0000259" key="13">
    <source>
        <dbReference type="PROSITE" id="PS50112"/>
    </source>
</evidence>
<keyword evidence="10" id="KW-1133">Transmembrane helix</keyword>
<dbReference type="SUPFAM" id="SSF55785">
    <property type="entry name" value="PYP-like sensor domain (PAS domain)"/>
    <property type="match status" value="5"/>
</dbReference>
<dbReference type="Pfam" id="PF13426">
    <property type="entry name" value="PAS_9"/>
    <property type="match status" value="3"/>
</dbReference>
<evidence type="ECO:0000256" key="5">
    <source>
        <dbReference type="ARBA" id="ARBA00022741"/>
    </source>
</evidence>
<evidence type="ECO:0000259" key="14">
    <source>
        <dbReference type="PROSITE" id="PS50113"/>
    </source>
</evidence>
<dbReference type="EC" id="2.7.13.3" evidence="2"/>
<dbReference type="InterPro" id="IPR036097">
    <property type="entry name" value="HisK_dim/P_sf"/>
</dbReference>
<dbReference type="PANTHER" id="PTHR43065">
    <property type="entry name" value="SENSOR HISTIDINE KINASE"/>
    <property type="match status" value="1"/>
</dbReference>
<dbReference type="SMART" id="SM00086">
    <property type="entry name" value="PAC"/>
    <property type="match status" value="4"/>
</dbReference>
<dbReference type="PROSITE" id="PS50112">
    <property type="entry name" value="PAS"/>
    <property type="match status" value="4"/>
</dbReference>
<dbReference type="InterPro" id="IPR036890">
    <property type="entry name" value="HATPase_C_sf"/>
</dbReference>
<dbReference type="InterPro" id="IPR005467">
    <property type="entry name" value="His_kinase_dom"/>
</dbReference>
<evidence type="ECO:0000256" key="3">
    <source>
        <dbReference type="ARBA" id="ARBA00022553"/>
    </source>
</evidence>
<dbReference type="Pfam" id="PF01590">
    <property type="entry name" value="GAF"/>
    <property type="match status" value="1"/>
</dbReference>
<dbReference type="Proteomes" id="UP000183994">
    <property type="component" value="Unassembled WGS sequence"/>
</dbReference>
<keyword evidence="4" id="KW-0808">Transferase</keyword>
<evidence type="ECO:0000313" key="16">
    <source>
        <dbReference type="Proteomes" id="UP000183994"/>
    </source>
</evidence>
<dbReference type="InterPro" id="IPR003661">
    <property type="entry name" value="HisK_dim/P_dom"/>
</dbReference>
<keyword evidence="10" id="KW-0472">Membrane</keyword>
<dbReference type="CDD" id="cd17546">
    <property type="entry name" value="REC_hyHK_CKI1_RcsC-like"/>
    <property type="match status" value="1"/>
</dbReference>
<dbReference type="InterPro" id="IPR029016">
    <property type="entry name" value="GAF-like_dom_sf"/>
</dbReference>
<dbReference type="Pfam" id="PF00072">
    <property type="entry name" value="Response_reg"/>
    <property type="match status" value="1"/>
</dbReference>
<dbReference type="PROSITE" id="PS50109">
    <property type="entry name" value="HIS_KIN"/>
    <property type="match status" value="1"/>
</dbReference>
<feature type="domain" description="PAS" evidence="13">
    <location>
        <begin position="591"/>
        <end position="644"/>
    </location>
</feature>